<evidence type="ECO:0000313" key="2">
    <source>
        <dbReference type="EMBL" id="CEK81528.1"/>
    </source>
</evidence>
<evidence type="ECO:0000256" key="1">
    <source>
        <dbReference type="SAM" id="MobiDB-lite"/>
    </source>
</evidence>
<protein>
    <submittedName>
        <fullName evidence="2">Uncharacterized protein</fullName>
    </submittedName>
</protein>
<organism evidence="2">
    <name type="scientific">Arion vulgaris</name>
    <dbReference type="NCBI Taxonomy" id="1028688"/>
    <lineage>
        <taxon>Eukaryota</taxon>
        <taxon>Metazoa</taxon>
        <taxon>Spiralia</taxon>
        <taxon>Lophotrochozoa</taxon>
        <taxon>Mollusca</taxon>
        <taxon>Gastropoda</taxon>
        <taxon>Heterobranchia</taxon>
        <taxon>Euthyneura</taxon>
        <taxon>Panpulmonata</taxon>
        <taxon>Eupulmonata</taxon>
        <taxon>Stylommatophora</taxon>
        <taxon>Helicina</taxon>
        <taxon>Arionoidea</taxon>
        <taxon>Arionidae</taxon>
        <taxon>Arion</taxon>
    </lineage>
</organism>
<dbReference type="EMBL" id="HACG01034663">
    <property type="protein sequence ID" value="CEK81528.1"/>
    <property type="molecule type" value="Transcribed_RNA"/>
</dbReference>
<name>A0A0B7AL17_9EUPU</name>
<sequence>QSLKLEKVSVLQGDTDKRKSRPSHKNQVRNALPSTLTTSEFVAANARRQATGL</sequence>
<feature type="region of interest" description="Disordered" evidence="1">
    <location>
        <begin position="1"/>
        <end position="31"/>
    </location>
</feature>
<dbReference type="AlphaFoldDB" id="A0A0B7AL17"/>
<gene>
    <name evidence="2" type="primary">ORF126520</name>
</gene>
<proteinExistence type="predicted"/>
<reference evidence="2" key="1">
    <citation type="submission" date="2014-12" db="EMBL/GenBank/DDBJ databases">
        <title>Insight into the proteome of Arion vulgaris.</title>
        <authorList>
            <person name="Aradska J."/>
            <person name="Bulat T."/>
            <person name="Smidak R."/>
            <person name="Sarate P."/>
            <person name="Gangsoo J."/>
            <person name="Sialana F."/>
            <person name="Bilban M."/>
            <person name="Lubec G."/>
        </authorList>
    </citation>
    <scope>NUCLEOTIDE SEQUENCE</scope>
    <source>
        <tissue evidence="2">Skin</tissue>
    </source>
</reference>
<feature type="compositionally biased region" description="Basic residues" evidence="1">
    <location>
        <begin position="18"/>
        <end position="27"/>
    </location>
</feature>
<feature type="non-terminal residue" evidence="2">
    <location>
        <position position="1"/>
    </location>
</feature>
<accession>A0A0B7AL17</accession>